<dbReference type="Proteomes" id="UP001529491">
    <property type="component" value="Chromosome"/>
</dbReference>
<reference evidence="1 2" key="1">
    <citation type="submission" date="2023-10" db="EMBL/GenBank/DDBJ databases">
        <title>Complete genome sequence of Shewanella sp. DAU334.</title>
        <authorList>
            <person name="Lee Y.-S."/>
            <person name="Jeong H.-R."/>
            <person name="Hwang E.-J."/>
            <person name="Choi Y.-L."/>
            <person name="Kim G.-D."/>
        </authorList>
    </citation>
    <scope>NUCLEOTIDE SEQUENCE [LARGE SCALE GENOMIC DNA]</scope>
    <source>
        <strain evidence="1 2">DAU334</strain>
    </source>
</reference>
<protein>
    <submittedName>
        <fullName evidence="1">Uncharacterized protein</fullName>
    </submittedName>
</protein>
<sequence length="257" mass="29040">MQLYLQAQSLEQLAHITQIMAISSTSVPTVVDLHALLSQIDNPHLYYFTLSRDSPLVKEFTSLGLPIMLVNQDSKQLMTKYLVDNTNQSINGPINNVQNETLIKASFECSQLALFASGRQRFNGTIHTSNDHSLVYCSLKMKMHAPHISDCQIFLCDREPCLQSQQRKSLITQLRQYTHSISQDRHWCQFTTTNCLGHCSPGGTAMIHQHHSLALPPLKLRFIEHLSLPQWQSIIDALHLRRPLTDSIATSLINGAK</sequence>
<evidence type="ECO:0000313" key="2">
    <source>
        <dbReference type="Proteomes" id="UP001529491"/>
    </source>
</evidence>
<gene>
    <name evidence="1" type="ORF">RGE70_08505</name>
</gene>
<accession>A0ABZ0K4D7</accession>
<proteinExistence type="predicted"/>
<dbReference type="RefSeq" id="WP_310471046.1">
    <property type="nucleotide sequence ID" value="NZ_CP136522.1"/>
</dbReference>
<keyword evidence="2" id="KW-1185">Reference proteome</keyword>
<organism evidence="1 2">
    <name type="scientific">Shewanella youngdeokensis</name>
    <dbReference type="NCBI Taxonomy" id="2999068"/>
    <lineage>
        <taxon>Bacteria</taxon>
        <taxon>Pseudomonadati</taxon>
        <taxon>Pseudomonadota</taxon>
        <taxon>Gammaproteobacteria</taxon>
        <taxon>Alteromonadales</taxon>
        <taxon>Shewanellaceae</taxon>
        <taxon>Shewanella</taxon>
    </lineage>
</organism>
<name>A0ABZ0K4D7_9GAMM</name>
<dbReference type="EMBL" id="CP136522">
    <property type="protein sequence ID" value="WOT06775.1"/>
    <property type="molecule type" value="Genomic_DNA"/>
</dbReference>
<evidence type="ECO:0000313" key="1">
    <source>
        <dbReference type="EMBL" id="WOT06775.1"/>
    </source>
</evidence>